<dbReference type="STRING" id="1219065.VPR01S_19_00710"/>
<evidence type="ECO:0000256" key="3">
    <source>
        <dbReference type="ARBA" id="ARBA00023002"/>
    </source>
</evidence>
<feature type="domain" description="NADP-dependent oxidoreductase" evidence="8">
    <location>
        <begin position="9"/>
        <end position="249"/>
    </location>
</feature>
<evidence type="ECO:0000256" key="1">
    <source>
        <dbReference type="ARBA" id="ARBA00007905"/>
    </source>
</evidence>
<evidence type="ECO:0000313" key="9">
    <source>
        <dbReference type="EMBL" id="GAD68789.1"/>
    </source>
</evidence>
<evidence type="ECO:0000259" key="8">
    <source>
        <dbReference type="Pfam" id="PF00248"/>
    </source>
</evidence>
<feature type="active site" description="Proton donor" evidence="5">
    <location>
        <position position="40"/>
    </location>
</feature>
<dbReference type="PANTHER" id="PTHR43827">
    <property type="entry name" value="2,5-DIKETO-D-GLUCONIC ACID REDUCTASE"/>
    <property type="match status" value="1"/>
</dbReference>
<evidence type="ECO:0000256" key="5">
    <source>
        <dbReference type="PIRSR" id="PIRSR000097-1"/>
    </source>
</evidence>
<proteinExistence type="inferred from homology"/>
<evidence type="ECO:0000256" key="4">
    <source>
        <dbReference type="ARBA" id="ARBA00049445"/>
    </source>
</evidence>
<dbReference type="PIRSF" id="PIRSF000097">
    <property type="entry name" value="AKR"/>
    <property type="match status" value="1"/>
</dbReference>
<dbReference type="RefSeq" id="WP_021706757.1">
    <property type="nucleotide sequence ID" value="NZ_BATJ01000019.1"/>
</dbReference>
<dbReference type="GO" id="GO:1990002">
    <property type="term" value="F:methylglyoxal reductase (NADPH) (acetol producing) activity"/>
    <property type="evidence" value="ECO:0007669"/>
    <property type="project" value="TreeGrafter"/>
</dbReference>
<dbReference type="GO" id="GO:0051596">
    <property type="term" value="P:methylglyoxal catabolic process"/>
    <property type="evidence" value="ECO:0007669"/>
    <property type="project" value="TreeGrafter"/>
</dbReference>
<dbReference type="AlphaFoldDB" id="U3BGI7"/>
<feature type="binding site" evidence="6">
    <location>
        <position position="98"/>
    </location>
    <ligand>
        <name>substrate</name>
    </ligand>
</feature>
<dbReference type="PRINTS" id="PR00069">
    <property type="entry name" value="ALDKETRDTASE"/>
</dbReference>
<dbReference type="SUPFAM" id="SSF51430">
    <property type="entry name" value="NAD(P)-linked oxidoreductase"/>
    <property type="match status" value="1"/>
</dbReference>
<gene>
    <name evidence="9" type="primary">dkgB</name>
    <name evidence="9" type="ORF">VPR01S_19_00710</name>
</gene>
<dbReference type="Proteomes" id="UP000016570">
    <property type="component" value="Unassembled WGS sequence"/>
</dbReference>
<protein>
    <submittedName>
        <fullName evidence="9">2,5-diketo-D-gluconate reductase B</fullName>
    </submittedName>
</protein>
<feature type="site" description="Lowers pKa of active site Tyr" evidence="7">
    <location>
        <position position="65"/>
    </location>
</feature>
<comment type="catalytic activity">
    <reaction evidence="4">
        <text>hydroxyacetone + NADP(+) = methylglyoxal + NADPH + H(+)</text>
        <dbReference type="Rhea" id="RHEA:27986"/>
        <dbReference type="ChEBI" id="CHEBI:15378"/>
        <dbReference type="ChEBI" id="CHEBI:17158"/>
        <dbReference type="ChEBI" id="CHEBI:27957"/>
        <dbReference type="ChEBI" id="CHEBI:57783"/>
        <dbReference type="ChEBI" id="CHEBI:58349"/>
    </reaction>
</comment>
<dbReference type="InterPro" id="IPR018170">
    <property type="entry name" value="Aldo/ket_reductase_CS"/>
</dbReference>
<comment type="similarity">
    <text evidence="1">Belongs to the aldo/keto reductase family.</text>
</comment>
<keyword evidence="2" id="KW-0521">NADP</keyword>
<dbReference type="PROSITE" id="PS00062">
    <property type="entry name" value="ALDOKETO_REDUCTASE_2"/>
    <property type="match status" value="1"/>
</dbReference>
<evidence type="ECO:0000256" key="2">
    <source>
        <dbReference type="ARBA" id="ARBA00022857"/>
    </source>
</evidence>
<evidence type="ECO:0000256" key="7">
    <source>
        <dbReference type="PIRSR" id="PIRSR000097-3"/>
    </source>
</evidence>
<evidence type="ECO:0000313" key="10">
    <source>
        <dbReference type="Proteomes" id="UP000016570"/>
    </source>
</evidence>
<keyword evidence="3" id="KW-0560">Oxidoreductase</keyword>
<name>U3BGI7_VIBPR</name>
<comment type="caution">
    <text evidence="9">The sequence shown here is derived from an EMBL/GenBank/DDBJ whole genome shotgun (WGS) entry which is preliminary data.</text>
</comment>
<dbReference type="EMBL" id="BATJ01000019">
    <property type="protein sequence ID" value="GAD68789.1"/>
    <property type="molecule type" value="Genomic_DNA"/>
</dbReference>
<evidence type="ECO:0000256" key="6">
    <source>
        <dbReference type="PIRSR" id="PIRSR000097-2"/>
    </source>
</evidence>
<dbReference type="PANTHER" id="PTHR43827:SF3">
    <property type="entry name" value="NADP-DEPENDENT OXIDOREDUCTASE DOMAIN-CONTAINING PROTEIN"/>
    <property type="match status" value="1"/>
</dbReference>
<accession>U3BGI7</accession>
<dbReference type="Gene3D" id="3.20.20.100">
    <property type="entry name" value="NADP-dependent oxidoreductase domain"/>
    <property type="match status" value="1"/>
</dbReference>
<keyword evidence="10" id="KW-1185">Reference proteome</keyword>
<sequence>MNTIPMLGAGTFRLNEQAAFDSVLMALQAGYRHIDTAQIYGNEQQVGEAIRASGLARDQVFITTKVWIDNLAKADFIDSVRDSLAKLQTDYVDLLLIHWPLKDSGVAMAEYLGELKAAKATGLTRQIGVSNFTNAQLAQAIAIVGEGEIATNQVEVHPYLQNRDVVAWCRQHGVVVTGYMPFAYGEVLKDDTILAIADKHGASAAQVVLAWMRQQDLVTIPSSTKKANIESNLASDTVTLNADDMAQIAVLDRGQRLANPDFAPEWD</sequence>
<reference evidence="9 10" key="1">
    <citation type="submission" date="2013-09" db="EMBL/GenBank/DDBJ databases">
        <title>Whole genome shotgun sequence of Vibrio proteolyticus NBRC 13287.</title>
        <authorList>
            <person name="Isaki S."/>
            <person name="Hosoyama A."/>
            <person name="Numata M."/>
            <person name="Hashimoto M."/>
            <person name="Hosoyama Y."/>
            <person name="Tsuchikane K."/>
            <person name="Noguchi M."/>
            <person name="Hirakata S."/>
            <person name="Ichikawa N."/>
            <person name="Ohji S."/>
            <person name="Yamazoe A."/>
            <person name="Fujita N."/>
        </authorList>
    </citation>
    <scope>NUCLEOTIDE SEQUENCE [LARGE SCALE GENOMIC DNA]</scope>
    <source>
        <strain evidence="9 10">NBRC 13287</strain>
    </source>
</reference>
<dbReference type="FunFam" id="3.20.20.100:FF:000002">
    <property type="entry name" value="2,5-diketo-D-gluconic acid reductase A"/>
    <property type="match status" value="1"/>
</dbReference>
<dbReference type="PROSITE" id="PS00798">
    <property type="entry name" value="ALDOKETO_REDUCTASE_1"/>
    <property type="match status" value="1"/>
</dbReference>
<dbReference type="InterPro" id="IPR036812">
    <property type="entry name" value="NAD(P)_OxRdtase_dom_sf"/>
</dbReference>
<dbReference type="Pfam" id="PF00248">
    <property type="entry name" value="Aldo_ket_red"/>
    <property type="match status" value="1"/>
</dbReference>
<dbReference type="NCBIfam" id="NF008377">
    <property type="entry name" value="PRK11172.1"/>
    <property type="match status" value="1"/>
</dbReference>
<dbReference type="InterPro" id="IPR023210">
    <property type="entry name" value="NADP_OxRdtase_dom"/>
</dbReference>
<dbReference type="eggNOG" id="COG0656">
    <property type="taxonomic scope" value="Bacteria"/>
</dbReference>
<organism evidence="9 10">
    <name type="scientific">Vibrio proteolyticus NBRC 13287</name>
    <dbReference type="NCBI Taxonomy" id="1219065"/>
    <lineage>
        <taxon>Bacteria</taxon>
        <taxon>Pseudomonadati</taxon>
        <taxon>Pseudomonadota</taxon>
        <taxon>Gammaproteobacteria</taxon>
        <taxon>Vibrionales</taxon>
        <taxon>Vibrionaceae</taxon>
        <taxon>Vibrio</taxon>
    </lineage>
</organism>
<dbReference type="InterPro" id="IPR020471">
    <property type="entry name" value="AKR"/>
</dbReference>